<dbReference type="EMBL" id="LR899012">
    <property type="protein sequence ID" value="CAD7087192.1"/>
    <property type="molecule type" value="Genomic_DNA"/>
</dbReference>
<feature type="chain" id="PRO_5031161694" description="Secreted protein" evidence="2">
    <location>
        <begin position="20"/>
        <end position="70"/>
    </location>
</feature>
<evidence type="ECO:0000313" key="3">
    <source>
        <dbReference type="EMBL" id="CAD7087192.1"/>
    </source>
</evidence>
<proteinExistence type="predicted"/>
<feature type="signal peptide" evidence="2">
    <location>
        <begin position="1"/>
        <end position="19"/>
    </location>
</feature>
<reference evidence="3 4" key="1">
    <citation type="submission" date="2020-11" db="EMBL/GenBank/DDBJ databases">
        <authorList>
            <person name="Wallbank WR R."/>
            <person name="Pardo Diaz C."/>
            <person name="Kozak K."/>
            <person name="Martin S."/>
            <person name="Jiggins C."/>
            <person name="Moest M."/>
            <person name="Warren A I."/>
            <person name="Generalovic N T."/>
            <person name="Byers J.R.P. K."/>
            <person name="Montejo-Kovacevich G."/>
            <person name="Yen C E."/>
        </authorList>
    </citation>
    <scope>NUCLEOTIDE SEQUENCE [LARGE SCALE GENOMIC DNA]</scope>
</reference>
<sequence length="70" mass="7376">MFKLKFIFCLLLLVCASFASPIQGGLDKTVAGQTQSQVQCNGPQCRRAQSGPATPTLPNLPTAPPSADRS</sequence>
<protein>
    <recommendedName>
        <fullName evidence="5">Secreted protein</fullName>
    </recommendedName>
</protein>
<evidence type="ECO:0000313" key="4">
    <source>
        <dbReference type="Proteomes" id="UP000594454"/>
    </source>
</evidence>
<dbReference type="AlphaFoldDB" id="A0A7R8UUG1"/>
<keyword evidence="4" id="KW-1185">Reference proteome</keyword>
<dbReference type="Proteomes" id="UP000594454">
    <property type="component" value="Chromosome 4"/>
</dbReference>
<evidence type="ECO:0008006" key="5">
    <source>
        <dbReference type="Google" id="ProtNLM"/>
    </source>
</evidence>
<accession>A0A7R8UUG1</accession>
<evidence type="ECO:0000256" key="1">
    <source>
        <dbReference type="SAM" id="MobiDB-lite"/>
    </source>
</evidence>
<organism evidence="3 4">
    <name type="scientific">Hermetia illucens</name>
    <name type="common">Black soldier fly</name>
    <dbReference type="NCBI Taxonomy" id="343691"/>
    <lineage>
        <taxon>Eukaryota</taxon>
        <taxon>Metazoa</taxon>
        <taxon>Ecdysozoa</taxon>
        <taxon>Arthropoda</taxon>
        <taxon>Hexapoda</taxon>
        <taxon>Insecta</taxon>
        <taxon>Pterygota</taxon>
        <taxon>Neoptera</taxon>
        <taxon>Endopterygota</taxon>
        <taxon>Diptera</taxon>
        <taxon>Brachycera</taxon>
        <taxon>Stratiomyomorpha</taxon>
        <taxon>Stratiomyidae</taxon>
        <taxon>Hermetiinae</taxon>
        <taxon>Hermetia</taxon>
    </lineage>
</organism>
<name>A0A7R8UUG1_HERIL</name>
<dbReference type="InParanoid" id="A0A7R8UUG1"/>
<feature type="region of interest" description="Disordered" evidence="1">
    <location>
        <begin position="41"/>
        <end position="70"/>
    </location>
</feature>
<keyword evidence="2" id="KW-0732">Signal</keyword>
<evidence type="ECO:0000256" key="2">
    <source>
        <dbReference type="SAM" id="SignalP"/>
    </source>
</evidence>
<gene>
    <name evidence="3" type="ORF">HERILL_LOCUS9912</name>
</gene>